<proteinExistence type="predicted"/>
<dbReference type="EMBL" id="JAESND010000001">
    <property type="protein sequence ID" value="MBM3115069.1"/>
    <property type="molecule type" value="Genomic_DNA"/>
</dbReference>
<keyword evidence="3" id="KW-1185">Reference proteome</keyword>
<evidence type="ECO:0000313" key="2">
    <source>
        <dbReference type="EMBL" id="MBM3115069.1"/>
    </source>
</evidence>
<dbReference type="Proteomes" id="UP000809431">
    <property type="component" value="Unassembled WGS sequence"/>
</dbReference>
<keyword evidence="1" id="KW-0732">Signal</keyword>
<feature type="signal peptide" evidence="1">
    <location>
        <begin position="1"/>
        <end position="24"/>
    </location>
</feature>
<name>A0ABS2BJR7_9NEIS</name>
<protein>
    <submittedName>
        <fullName evidence="2">Uncharacterized protein</fullName>
    </submittedName>
</protein>
<evidence type="ECO:0000313" key="3">
    <source>
        <dbReference type="Proteomes" id="UP000809431"/>
    </source>
</evidence>
<reference evidence="2 3" key="1">
    <citation type="submission" date="2021-01" db="EMBL/GenBank/DDBJ databases">
        <title>Draft Genome Sequence and Polyhydroxyalkanoate Biosynthetic Potential of Jeongeupia naejangsanensis Type Strain DSM 24253.</title>
        <authorList>
            <person name="Turrini P."/>
            <person name="Artuso I."/>
            <person name="Lugli G.A."/>
            <person name="Frangipani E."/>
            <person name="Ventura M."/>
            <person name="Visca P."/>
        </authorList>
    </citation>
    <scope>NUCLEOTIDE SEQUENCE [LARGE SCALE GENOMIC DNA]</scope>
    <source>
        <strain evidence="2 3">DSM 24253</strain>
    </source>
</reference>
<evidence type="ECO:0000256" key="1">
    <source>
        <dbReference type="SAM" id="SignalP"/>
    </source>
</evidence>
<organism evidence="2 3">
    <name type="scientific">Jeongeupia naejangsanensis</name>
    <dbReference type="NCBI Taxonomy" id="613195"/>
    <lineage>
        <taxon>Bacteria</taxon>
        <taxon>Pseudomonadati</taxon>
        <taxon>Pseudomonadota</taxon>
        <taxon>Betaproteobacteria</taxon>
        <taxon>Neisseriales</taxon>
        <taxon>Chitinibacteraceae</taxon>
        <taxon>Jeongeupia</taxon>
    </lineage>
</organism>
<gene>
    <name evidence="2" type="ORF">JMJ54_04435</name>
</gene>
<accession>A0ABS2BJR7</accession>
<feature type="chain" id="PRO_5045716600" evidence="1">
    <location>
        <begin position="25"/>
        <end position="161"/>
    </location>
</feature>
<dbReference type="RefSeq" id="WP_203536718.1">
    <property type="nucleotide sequence ID" value="NZ_JAESND010000001.1"/>
</dbReference>
<sequence length="161" mass="16609">MKKYLPLVVSALFAVLATVQYAMADGPRLTVRFANPAWNGIAIPAGQQCAQLGGKGNTPALNVFDLPSGTGALQLEYKQRGGASLGVLRYDVAPNVASVQLSSVTGAQAVLPAGYSWVSQSATGGYQPPCTKGASYFLVVKALDAGGKPLGEGRLELGKLQ</sequence>
<comment type="caution">
    <text evidence="2">The sequence shown here is derived from an EMBL/GenBank/DDBJ whole genome shotgun (WGS) entry which is preliminary data.</text>
</comment>